<proteinExistence type="predicted"/>
<dbReference type="OrthoDB" id="3070244at2759"/>
<dbReference type="AlphaFoldDB" id="A0A8H6TLI1"/>
<evidence type="ECO:0000313" key="2">
    <source>
        <dbReference type="Proteomes" id="UP000613580"/>
    </source>
</evidence>
<dbReference type="Gene3D" id="3.80.10.10">
    <property type="entry name" value="Ribonuclease Inhibitor"/>
    <property type="match status" value="1"/>
</dbReference>
<accession>A0A8H6TLI1</accession>
<evidence type="ECO:0000313" key="1">
    <source>
        <dbReference type="EMBL" id="KAF7321088.1"/>
    </source>
</evidence>
<protein>
    <submittedName>
        <fullName evidence="1">BHLH domain-containing protein</fullName>
    </submittedName>
</protein>
<comment type="caution">
    <text evidence="1">The sequence shown here is derived from an EMBL/GenBank/DDBJ whole genome shotgun (WGS) entry which is preliminary data.</text>
</comment>
<reference evidence="1" key="1">
    <citation type="submission" date="2020-05" db="EMBL/GenBank/DDBJ databases">
        <title>Mycena genomes resolve the evolution of fungal bioluminescence.</title>
        <authorList>
            <person name="Tsai I.J."/>
        </authorList>
    </citation>
    <scope>NUCLEOTIDE SEQUENCE</scope>
    <source>
        <strain evidence="1">110903Hualien_Pintung</strain>
    </source>
</reference>
<name>A0A8H6TLI1_MYCCL</name>
<dbReference type="Proteomes" id="UP000613580">
    <property type="component" value="Unassembled WGS sequence"/>
</dbReference>
<organism evidence="1 2">
    <name type="scientific">Mycena chlorophos</name>
    <name type="common">Agaric fungus</name>
    <name type="synonym">Agaricus chlorophos</name>
    <dbReference type="NCBI Taxonomy" id="658473"/>
    <lineage>
        <taxon>Eukaryota</taxon>
        <taxon>Fungi</taxon>
        <taxon>Dikarya</taxon>
        <taxon>Basidiomycota</taxon>
        <taxon>Agaricomycotina</taxon>
        <taxon>Agaricomycetes</taxon>
        <taxon>Agaricomycetidae</taxon>
        <taxon>Agaricales</taxon>
        <taxon>Marasmiineae</taxon>
        <taxon>Mycenaceae</taxon>
        <taxon>Mycena</taxon>
    </lineage>
</organism>
<sequence>MAPSLPIEVVELMLSNLRLEPETSYAPNWEEIKQSNKANIAALGQCALVCRLWAVPSRGILFRTLTISEKQAYAFQRLFPSTRSRTRRPTDATFPPYVRELRLSLNVGGKRWMQSTFQKSLNQHFRDTVKVLRLEGHGAGANFGQTKAENSLGFTFSGLVRLEIVGAWSFARADVFRLIGSLDKLEDLVLSLDNELVGDASGSTTNAVPPPTLRRVAFSKIASYPIFEWVKAFRPDGLEALQLYLPNQQHISREFLLSGFAYIAQLGSSLESLGLGIYSVTAHPWSRHNWSGSARSLKLEEPPFLDPVSTFLRVNRRLRHLSLDICQDYIHGRSADAQNNPGLTILRRLCASANASGALKNLESLTLRYNAEHKTLDSTLAQLPTTCRLVLTGPLRELPLCSARGMKIEFKEATYRYTEEFCIF</sequence>
<dbReference type="SUPFAM" id="SSF52047">
    <property type="entry name" value="RNI-like"/>
    <property type="match status" value="1"/>
</dbReference>
<keyword evidence="2" id="KW-1185">Reference proteome</keyword>
<gene>
    <name evidence="1" type="ORF">HMN09_00196400</name>
</gene>
<dbReference type="InterPro" id="IPR032675">
    <property type="entry name" value="LRR_dom_sf"/>
</dbReference>
<dbReference type="EMBL" id="JACAZE010000002">
    <property type="protein sequence ID" value="KAF7321088.1"/>
    <property type="molecule type" value="Genomic_DNA"/>
</dbReference>